<sequence>MTSVKLLDRVELEKYLRSLKATAEGPVFRTTQKSLEFELFEQRSAAEEAQWLTQTLSPNEQGISDLLQGVQDDVEINEAGLEYLTGITAMEQLYSNISALVAARSCDLALKGMEPPYSLRSTLTQFEYFGREAERLYGRSHMVVPIYMRSQPLTSEAEGIMLCDYDMGDFSFRAGDRVVVLNNNVTPSTTTYTSSVEEASYPEDAQQRKSPSAGSDGSNETVEIIDVAEHTESELSEQNVSSMLGKYIQPASTDVSSYWQVRGVNDSVIRKVPAVCVWITTADPDAKITAEKLMEELLLNWKATIDRLLQVVCNFMRRFLNRIIDCTGVCVTDGVALMRLFTLLEESYPDSPVWEYNREMTALLQSARHLWKEVPEKEAKKSRFSLKRSEIAQYISIIELLHNYSCPDPPGPHQDG</sequence>
<dbReference type="AlphaFoldDB" id="A0AAV2T1G2"/>
<feature type="region of interest" description="Disordered" evidence="1">
    <location>
        <begin position="190"/>
        <end position="219"/>
    </location>
</feature>
<evidence type="ECO:0000256" key="1">
    <source>
        <dbReference type="SAM" id="MobiDB-lite"/>
    </source>
</evidence>
<accession>A0AAV2T1G2</accession>
<evidence type="ECO:0000313" key="3">
    <source>
        <dbReference type="Proteomes" id="UP001497525"/>
    </source>
</evidence>
<gene>
    <name evidence="2" type="ORF">CDAUBV1_LOCUS3687</name>
</gene>
<organism evidence="2 3">
    <name type="scientific">Calicophoron daubneyi</name>
    <name type="common">Rumen fluke</name>
    <name type="synonym">Paramphistomum daubneyi</name>
    <dbReference type="NCBI Taxonomy" id="300641"/>
    <lineage>
        <taxon>Eukaryota</taxon>
        <taxon>Metazoa</taxon>
        <taxon>Spiralia</taxon>
        <taxon>Lophotrochozoa</taxon>
        <taxon>Platyhelminthes</taxon>
        <taxon>Trematoda</taxon>
        <taxon>Digenea</taxon>
        <taxon>Plagiorchiida</taxon>
        <taxon>Pronocephalata</taxon>
        <taxon>Paramphistomoidea</taxon>
        <taxon>Paramphistomidae</taxon>
        <taxon>Calicophoron</taxon>
    </lineage>
</organism>
<comment type="caution">
    <text evidence="2">The sequence shown here is derived from an EMBL/GenBank/DDBJ whole genome shotgun (WGS) entry which is preliminary data.</text>
</comment>
<dbReference type="Proteomes" id="UP001497525">
    <property type="component" value="Unassembled WGS sequence"/>
</dbReference>
<name>A0AAV2T1G2_CALDB</name>
<proteinExistence type="predicted"/>
<dbReference type="EMBL" id="CAXLJL010000088">
    <property type="protein sequence ID" value="CAL5131258.1"/>
    <property type="molecule type" value="Genomic_DNA"/>
</dbReference>
<reference evidence="2" key="1">
    <citation type="submission" date="2024-06" db="EMBL/GenBank/DDBJ databases">
        <authorList>
            <person name="Liu X."/>
            <person name="Lenzi L."/>
            <person name="Haldenby T S."/>
            <person name="Uol C."/>
        </authorList>
    </citation>
    <scope>NUCLEOTIDE SEQUENCE</scope>
</reference>
<protein>
    <submittedName>
        <fullName evidence="2">Uncharacterized protein</fullName>
    </submittedName>
</protein>
<evidence type="ECO:0000313" key="2">
    <source>
        <dbReference type="EMBL" id="CAL5131258.1"/>
    </source>
</evidence>
<feature type="compositionally biased region" description="Polar residues" evidence="1">
    <location>
        <begin position="208"/>
        <end position="219"/>
    </location>
</feature>